<feature type="transmembrane region" description="Helical" evidence="7">
    <location>
        <begin position="108"/>
        <end position="128"/>
    </location>
</feature>
<evidence type="ECO:0000256" key="4">
    <source>
        <dbReference type="ARBA" id="ARBA00022692"/>
    </source>
</evidence>
<feature type="transmembrane region" description="Helical" evidence="7">
    <location>
        <begin position="84"/>
        <end position="102"/>
    </location>
</feature>
<evidence type="ECO:0000256" key="5">
    <source>
        <dbReference type="ARBA" id="ARBA00022989"/>
    </source>
</evidence>
<comment type="similarity">
    <text evidence="2">Belongs to the SLC35F solute transporter family.</text>
</comment>
<keyword evidence="6 7" id="KW-0472">Membrane</keyword>
<dbReference type="OMA" id="VRYHWAQ"/>
<reference evidence="10" key="1">
    <citation type="submission" date="2011-07" db="EMBL/GenBank/DDBJ databases">
        <title>Divergent evolution of antigenic variation in African trypanosomes.</title>
        <authorList>
            <person name="Jackson A.P."/>
            <person name="Berry A."/>
            <person name="Allison H.C."/>
            <person name="Burton P."/>
            <person name="Anderson J."/>
            <person name="Aslett M."/>
            <person name="Brown R."/>
            <person name="Corton N."/>
            <person name="Harris D."/>
            <person name="Hauser H."/>
            <person name="Gamble J."/>
            <person name="Gilderthorp R."/>
            <person name="McQuillan J."/>
            <person name="Quail M.A."/>
            <person name="Sanders M."/>
            <person name="Van Tonder A."/>
            <person name="Ginger M.L."/>
            <person name="Donelson J.E."/>
            <person name="Field M.C."/>
            <person name="Barry J.D."/>
            <person name="Berriman M."/>
            <person name="Hertz-Fowler C."/>
        </authorList>
    </citation>
    <scope>NUCLEOTIDE SEQUENCE [LARGE SCALE GENOMIC DNA]</scope>
    <source>
        <strain evidence="10">IL3000</strain>
    </source>
</reference>
<evidence type="ECO:0000256" key="1">
    <source>
        <dbReference type="ARBA" id="ARBA00004141"/>
    </source>
</evidence>
<feature type="chain" id="PRO_5003388622" evidence="8">
    <location>
        <begin position="25"/>
        <end position="396"/>
    </location>
</feature>
<evidence type="ECO:0000256" key="7">
    <source>
        <dbReference type="SAM" id="Phobius"/>
    </source>
</evidence>
<feature type="transmembrane region" description="Helical" evidence="7">
    <location>
        <begin position="135"/>
        <end position="153"/>
    </location>
</feature>
<evidence type="ECO:0000256" key="6">
    <source>
        <dbReference type="ARBA" id="ARBA00023136"/>
    </source>
</evidence>
<evidence type="ECO:0000313" key="10">
    <source>
        <dbReference type="Proteomes" id="UP000000702"/>
    </source>
</evidence>
<keyword evidence="8" id="KW-0732">Signal</keyword>
<feature type="transmembrane region" description="Helical" evidence="7">
    <location>
        <begin position="350"/>
        <end position="368"/>
    </location>
</feature>
<comment type="caution">
    <text evidence="9">The sequence shown here is derived from an EMBL/GenBank/DDBJ whole genome shotgun (WGS) entry which is preliminary data.</text>
</comment>
<evidence type="ECO:0000256" key="8">
    <source>
        <dbReference type="SAM" id="SignalP"/>
    </source>
</evidence>
<dbReference type="AlphaFoldDB" id="F9W3D3"/>
<dbReference type="GO" id="GO:0022857">
    <property type="term" value="F:transmembrane transporter activity"/>
    <property type="evidence" value="ECO:0007669"/>
    <property type="project" value="InterPro"/>
</dbReference>
<dbReference type="PANTHER" id="PTHR14233">
    <property type="entry name" value="DUF914-RELATED"/>
    <property type="match status" value="1"/>
</dbReference>
<feature type="transmembrane region" description="Helical" evidence="7">
    <location>
        <begin position="256"/>
        <end position="276"/>
    </location>
</feature>
<feature type="transmembrane region" description="Helical" evidence="7">
    <location>
        <begin position="173"/>
        <end position="193"/>
    </location>
</feature>
<dbReference type="Pfam" id="PF06027">
    <property type="entry name" value="SLC35F"/>
    <property type="match status" value="2"/>
</dbReference>
<dbReference type="PANTHER" id="PTHR14233:SF4">
    <property type="entry name" value="SOLUTE CARRIER FAMILY 35 MEMBER F2"/>
    <property type="match status" value="1"/>
</dbReference>
<accession>F9W3D3</accession>
<evidence type="ECO:0000313" key="9">
    <source>
        <dbReference type="EMBL" id="CCD11644.1"/>
    </source>
</evidence>
<dbReference type="Proteomes" id="UP000000702">
    <property type="component" value="Unassembled WGS sequence"/>
</dbReference>
<keyword evidence="5 7" id="KW-1133">Transmembrane helix</keyword>
<dbReference type="SUPFAM" id="SSF103481">
    <property type="entry name" value="Multidrug resistance efflux transporter EmrE"/>
    <property type="match status" value="1"/>
</dbReference>
<evidence type="ECO:0000256" key="2">
    <source>
        <dbReference type="ARBA" id="ARBA00007863"/>
    </source>
</evidence>
<feature type="signal peptide" evidence="8">
    <location>
        <begin position="1"/>
        <end position="24"/>
    </location>
</feature>
<keyword evidence="10" id="KW-1185">Reference proteome</keyword>
<keyword evidence="3" id="KW-0813">Transport</keyword>
<feature type="transmembrane region" description="Helical" evidence="7">
    <location>
        <begin position="40"/>
        <end position="64"/>
    </location>
</feature>
<reference evidence="9 10" key="2">
    <citation type="journal article" date="2012" name="Proc. Natl. Acad. Sci. U.S.A.">
        <title>Antigenic diversity is generated by distinct evolutionary mechanisms in African trypanosome species.</title>
        <authorList>
            <person name="Jackson A.P."/>
            <person name="Berry A."/>
            <person name="Aslett M."/>
            <person name="Allison H.C."/>
            <person name="Burton P."/>
            <person name="Vavrova-Anderson J."/>
            <person name="Brown R."/>
            <person name="Browne H."/>
            <person name="Corton N."/>
            <person name="Hauser H."/>
            <person name="Gamble J."/>
            <person name="Gilderthorp R."/>
            <person name="Marcello L."/>
            <person name="McQuillan J."/>
            <person name="Otto T.D."/>
            <person name="Quail M.A."/>
            <person name="Sanders M.J."/>
            <person name="van Tonder A."/>
            <person name="Ginger M.L."/>
            <person name="Field M.C."/>
            <person name="Barry J.D."/>
            <person name="Hertz-Fowler C."/>
            <person name="Berriman M."/>
        </authorList>
    </citation>
    <scope>NUCLEOTIDE SEQUENCE [LARGE SCALE GENOMIC DNA]</scope>
    <source>
        <strain evidence="9 10">IL3000</strain>
    </source>
</reference>
<feature type="transmembrane region" description="Helical" evidence="7">
    <location>
        <begin position="296"/>
        <end position="318"/>
    </location>
</feature>
<comment type="subcellular location">
    <subcellularLocation>
        <location evidence="1">Membrane</location>
        <topology evidence="1">Multi-pass membrane protein</topology>
    </subcellularLocation>
</comment>
<dbReference type="InterPro" id="IPR009262">
    <property type="entry name" value="SLC35_F1/F2/F6"/>
</dbReference>
<dbReference type="InterPro" id="IPR052221">
    <property type="entry name" value="SLC35F_Transporter"/>
</dbReference>
<evidence type="ECO:0000256" key="3">
    <source>
        <dbReference type="ARBA" id="ARBA00022448"/>
    </source>
</evidence>
<feature type="transmembrane region" description="Helical" evidence="7">
    <location>
        <begin position="325"/>
        <end position="344"/>
    </location>
</feature>
<keyword evidence="4 7" id="KW-0812">Transmembrane</keyword>
<dbReference type="InterPro" id="IPR037185">
    <property type="entry name" value="EmrE-like"/>
</dbReference>
<gene>
    <name evidence="9" type="ORF">TCIL3000_0_26090</name>
</gene>
<dbReference type="GO" id="GO:0016020">
    <property type="term" value="C:membrane"/>
    <property type="evidence" value="ECO:0007669"/>
    <property type="project" value="UniProtKB-SubCell"/>
</dbReference>
<dbReference type="EMBL" id="CAEQ01000395">
    <property type="protein sequence ID" value="CCD11644.1"/>
    <property type="molecule type" value="Genomic_DNA"/>
</dbReference>
<sequence length="396" mass="44269">MKCSALALLPLHVLFGQLVALVNSFTGVSTTKLIINEASYPILQSLTAYSFIFTVYGPIFILIYHRHKHEKFRNFSFLWRPWKYIFLGLVDSQANFVIVKAFQYTDLVSAQLLTCFSIPCVLVLSYFILKTRYTFTHIAGCVIALGGLLLLVLLDADGVSRTESGPNVVKGDLLGIVAATLYAVSNVLTEYFIKPKAMRPQADLSSEHTAHQDEVMERPVASRDDDSSASVLCDNASDNARAHENEGRNVPALFPMIENVCCMSGFAVIITVIQFFALEWSTFSSRTRPWTSEDWIYQMLFGFTMLLVYTGIPALFLFKSATFANISLLATSVYGIIWNVTIFHVYPTPIFFAAFLLIITGVLIYAFSDLHWSWCPEKNYPCGVRAAVEGGVEAER</sequence>
<protein>
    <submittedName>
        <fullName evidence="9">WGS project CAEQ00000000 data, annotated contig 1039</fullName>
    </submittedName>
</protein>
<organism evidence="9 10">
    <name type="scientific">Trypanosoma congolense (strain IL3000)</name>
    <dbReference type="NCBI Taxonomy" id="1068625"/>
    <lineage>
        <taxon>Eukaryota</taxon>
        <taxon>Discoba</taxon>
        <taxon>Euglenozoa</taxon>
        <taxon>Kinetoplastea</taxon>
        <taxon>Metakinetoplastina</taxon>
        <taxon>Trypanosomatida</taxon>
        <taxon>Trypanosomatidae</taxon>
        <taxon>Trypanosoma</taxon>
        <taxon>Nannomonas</taxon>
    </lineage>
</organism>
<dbReference type="VEuPathDB" id="TriTrypDB:TcIL3000_0_26090"/>
<name>F9W3D3_TRYCI</name>
<proteinExistence type="inferred from homology"/>